<keyword evidence="4 9" id="KW-0732">Signal</keyword>
<feature type="transmembrane region" description="Helical" evidence="8">
    <location>
        <begin position="154"/>
        <end position="173"/>
    </location>
</feature>
<dbReference type="STRING" id="6335.A0A0V1L927"/>
<dbReference type="GO" id="GO:0005637">
    <property type="term" value="C:nuclear inner membrane"/>
    <property type="evidence" value="ECO:0007669"/>
    <property type="project" value="UniProtKB-SubCell"/>
</dbReference>
<comment type="caution">
    <text evidence="10">The sequence shown here is derived from an EMBL/GenBank/DDBJ whole genome shotgun (WGS) entry which is preliminary data.</text>
</comment>
<comment type="subcellular location">
    <subcellularLocation>
        <location evidence="1">Nucleus inner membrane</location>
        <topology evidence="1">Multi-pass membrane protein</topology>
        <orientation evidence="1">Nucleoplasmic side</orientation>
    </subcellularLocation>
</comment>
<evidence type="ECO:0000256" key="2">
    <source>
        <dbReference type="ARBA" id="ARBA00005748"/>
    </source>
</evidence>
<dbReference type="OrthoDB" id="445712at2759"/>
<keyword evidence="6 8" id="KW-0472">Membrane</keyword>
<evidence type="ECO:0000313" key="11">
    <source>
        <dbReference type="Proteomes" id="UP000054721"/>
    </source>
</evidence>
<feature type="signal peptide" evidence="9">
    <location>
        <begin position="1"/>
        <end position="21"/>
    </location>
</feature>
<dbReference type="Proteomes" id="UP000054721">
    <property type="component" value="Unassembled WGS sequence"/>
</dbReference>
<gene>
    <name evidence="10" type="primary">TRNT1</name>
    <name evidence="10" type="ORF">T02_15387</name>
</gene>
<evidence type="ECO:0000256" key="1">
    <source>
        <dbReference type="ARBA" id="ARBA00004575"/>
    </source>
</evidence>
<feature type="transmembrane region" description="Helical" evidence="8">
    <location>
        <begin position="121"/>
        <end position="142"/>
    </location>
</feature>
<feature type="transmembrane region" description="Helical" evidence="8">
    <location>
        <begin position="94"/>
        <end position="115"/>
    </location>
</feature>
<dbReference type="EMBL" id="JYDW01000105">
    <property type="protein sequence ID" value="KRZ55926.1"/>
    <property type="molecule type" value="Genomic_DNA"/>
</dbReference>
<comment type="similarity">
    <text evidence="2">Belongs to the NEMP family.</text>
</comment>
<dbReference type="InterPro" id="IPR019358">
    <property type="entry name" value="NEMP_fam"/>
</dbReference>
<reference evidence="10 11" key="1">
    <citation type="submission" date="2015-05" db="EMBL/GenBank/DDBJ databases">
        <title>Evolution of Trichinella species and genotypes.</title>
        <authorList>
            <person name="Korhonen P.K."/>
            <person name="Edoardo P."/>
            <person name="Giuseppe L.R."/>
            <person name="Gasser R.B."/>
        </authorList>
    </citation>
    <scope>NUCLEOTIDE SEQUENCE [LARGE SCALE GENOMIC DNA]</scope>
    <source>
        <strain evidence="10">ISS10</strain>
    </source>
</reference>
<keyword evidence="5 8" id="KW-1133">Transmembrane helix</keyword>
<dbReference type="PANTHER" id="PTHR13598:SF1">
    <property type="entry name" value="AT07567P-RELATED"/>
    <property type="match status" value="1"/>
</dbReference>
<evidence type="ECO:0000256" key="5">
    <source>
        <dbReference type="ARBA" id="ARBA00022989"/>
    </source>
</evidence>
<name>A0A0V1L927_9BILA</name>
<dbReference type="PANTHER" id="PTHR13598">
    <property type="entry name" value="AT07567P-RELATED"/>
    <property type="match status" value="1"/>
</dbReference>
<organism evidence="10 11">
    <name type="scientific">Trichinella nativa</name>
    <dbReference type="NCBI Taxonomy" id="6335"/>
    <lineage>
        <taxon>Eukaryota</taxon>
        <taxon>Metazoa</taxon>
        <taxon>Ecdysozoa</taxon>
        <taxon>Nematoda</taxon>
        <taxon>Enoplea</taxon>
        <taxon>Dorylaimia</taxon>
        <taxon>Trichinellida</taxon>
        <taxon>Trichinellidae</taxon>
        <taxon>Trichinella</taxon>
    </lineage>
</organism>
<feature type="chain" id="PRO_5006881657" evidence="9">
    <location>
        <begin position="22"/>
        <end position="395"/>
    </location>
</feature>
<evidence type="ECO:0000256" key="4">
    <source>
        <dbReference type="ARBA" id="ARBA00022729"/>
    </source>
</evidence>
<proteinExistence type="inferred from homology"/>
<evidence type="ECO:0000313" key="10">
    <source>
        <dbReference type="EMBL" id="KRZ55926.1"/>
    </source>
</evidence>
<evidence type="ECO:0000256" key="6">
    <source>
        <dbReference type="ARBA" id="ARBA00023136"/>
    </source>
</evidence>
<keyword evidence="7" id="KW-0539">Nucleus</keyword>
<keyword evidence="11" id="KW-1185">Reference proteome</keyword>
<accession>A0A0V1L927</accession>
<evidence type="ECO:0000256" key="8">
    <source>
        <dbReference type="SAM" id="Phobius"/>
    </source>
</evidence>
<feature type="transmembrane region" description="Helical" evidence="8">
    <location>
        <begin position="185"/>
        <end position="205"/>
    </location>
</feature>
<keyword evidence="3 8" id="KW-0812">Transmembrane</keyword>
<evidence type="ECO:0000256" key="3">
    <source>
        <dbReference type="ARBA" id="ARBA00022692"/>
    </source>
</evidence>
<protein>
    <submittedName>
        <fullName evidence="10">Transmembrane protein</fullName>
    </submittedName>
</protein>
<sequence length="395" mass="44659">MMSLIFHTVLLILFFTANSVSDEVSEERILTEAAISVIPDGKLKIFIAPARPLSILRILSSSSIWKSSRINPFSNIYVGLSCSKPYLVWLDEKLVDFGLLTSLFVGIVLFCFATAISRSKFTYYILCSIVGFLLPLILLLFFIFRRLPLKTASAAFYVGGTGTFLYFLHSWGLPTLQLLLSYSNFIISYLIVMSALSCAVVYRYLIPVHPKTVQLVGHFFSIVGIFVMFMSCQEVIFGSVFVVFVIFAKYMFMKKVHLLNQQLLWNRPTPIPFLSESEYINQGRTETARNLENLRAFARSPDFDTWNILGRLEHIESFVNGENDGIHETSFASNGHIRSSHLCVSKHPILVVVTHLTPTEVFDNKFSEIELKIPGAEKISVSTKLKGDKVFKVEV</sequence>
<evidence type="ECO:0000256" key="7">
    <source>
        <dbReference type="ARBA" id="ARBA00023242"/>
    </source>
</evidence>
<dbReference type="Pfam" id="PF10225">
    <property type="entry name" value="NEMP"/>
    <property type="match status" value="1"/>
</dbReference>
<evidence type="ECO:0000256" key="9">
    <source>
        <dbReference type="SAM" id="SignalP"/>
    </source>
</evidence>
<dbReference type="AlphaFoldDB" id="A0A0V1L927"/>